<sequence>MRNKTVSLCDKSYEVARKMPNFSEWLRFQLLKPMKTPEEDRKNAPEYIKPKPQKNYLCRICRMAGHWTDDCRYELEGQ</sequence>
<reference evidence="1" key="1">
    <citation type="journal article" date="2014" name="Front. Microbiol.">
        <title>High frequency of phylogenetically diverse reductive dehalogenase-homologous genes in deep subseafloor sedimentary metagenomes.</title>
        <authorList>
            <person name="Kawai M."/>
            <person name="Futagami T."/>
            <person name="Toyoda A."/>
            <person name="Takaki Y."/>
            <person name="Nishi S."/>
            <person name="Hori S."/>
            <person name="Arai W."/>
            <person name="Tsubouchi T."/>
            <person name="Morono Y."/>
            <person name="Uchiyama I."/>
            <person name="Ito T."/>
            <person name="Fujiyama A."/>
            <person name="Inagaki F."/>
            <person name="Takami H."/>
        </authorList>
    </citation>
    <scope>NUCLEOTIDE SEQUENCE</scope>
    <source>
        <strain evidence="1">Expedition CK06-06</strain>
    </source>
</reference>
<dbReference type="SUPFAM" id="SSF57756">
    <property type="entry name" value="Retrovirus zinc finger-like domains"/>
    <property type="match status" value="1"/>
</dbReference>
<dbReference type="GO" id="GO:0003676">
    <property type="term" value="F:nucleic acid binding"/>
    <property type="evidence" value="ECO:0007669"/>
    <property type="project" value="InterPro"/>
</dbReference>
<dbReference type="AlphaFoldDB" id="X0ZBR8"/>
<dbReference type="InterPro" id="IPR036875">
    <property type="entry name" value="Znf_CCHC_sf"/>
</dbReference>
<dbReference type="EMBL" id="BART01000866">
    <property type="protein sequence ID" value="GAG57828.1"/>
    <property type="molecule type" value="Genomic_DNA"/>
</dbReference>
<comment type="caution">
    <text evidence="1">The sequence shown here is derived from an EMBL/GenBank/DDBJ whole genome shotgun (WGS) entry which is preliminary data.</text>
</comment>
<evidence type="ECO:0000313" key="1">
    <source>
        <dbReference type="EMBL" id="GAG57828.1"/>
    </source>
</evidence>
<name>X0ZBR8_9ZZZZ</name>
<gene>
    <name evidence="1" type="ORF">S01H4_03505</name>
</gene>
<accession>X0ZBR8</accession>
<dbReference type="GO" id="GO:0008270">
    <property type="term" value="F:zinc ion binding"/>
    <property type="evidence" value="ECO:0007669"/>
    <property type="project" value="InterPro"/>
</dbReference>
<protein>
    <submittedName>
        <fullName evidence="1">Uncharacterized protein</fullName>
    </submittedName>
</protein>
<proteinExistence type="predicted"/>
<organism evidence="1">
    <name type="scientific">marine sediment metagenome</name>
    <dbReference type="NCBI Taxonomy" id="412755"/>
    <lineage>
        <taxon>unclassified sequences</taxon>
        <taxon>metagenomes</taxon>
        <taxon>ecological metagenomes</taxon>
    </lineage>
</organism>